<keyword evidence="2 11" id="KW-0808">Transferase</keyword>
<comment type="function">
    <text evidence="11">DNA polymerase III is a complex, multichain enzyme responsible for most of the replicative synthesis in bacteria. This DNA polymerase also exhibits 3' to 5' exonuclease activity.</text>
</comment>
<dbReference type="FunFam" id="3.40.50.300:FF:000014">
    <property type="entry name" value="DNA polymerase III subunit gamma/tau"/>
    <property type="match status" value="1"/>
</dbReference>
<dbReference type="Gene3D" id="3.40.50.300">
    <property type="entry name" value="P-loop containing nucleotide triphosphate hydrolases"/>
    <property type="match status" value="1"/>
</dbReference>
<dbReference type="SMART" id="SM00382">
    <property type="entry name" value="AAA"/>
    <property type="match status" value="1"/>
</dbReference>
<protein>
    <recommendedName>
        <fullName evidence="11">DNA polymerase III subunit gamma/tau</fullName>
        <ecNumber evidence="11">2.7.7.7</ecNumber>
    </recommendedName>
</protein>
<evidence type="ECO:0000256" key="5">
    <source>
        <dbReference type="ARBA" id="ARBA00022723"/>
    </source>
</evidence>
<dbReference type="InterPro" id="IPR022754">
    <property type="entry name" value="DNA_pol_III_gamma-3"/>
</dbReference>
<keyword evidence="4 11" id="KW-0235">DNA replication</keyword>
<dbReference type="PANTHER" id="PTHR11669:SF0">
    <property type="entry name" value="PROTEIN STICHEL-LIKE 2"/>
    <property type="match status" value="1"/>
</dbReference>
<evidence type="ECO:0000256" key="4">
    <source>
        <dbReference type="ARBA" id="ARBA00022705"/>
    </source>
</evidence>
<keyword evidence="3 11" id="KW-0548">Nucleotidyltransferase</keyword>
<accession>A0A1G2LNQ6</accession>
<dbReference type="GO" id="GO:0006261">
    <property type="term" value="P:DNA-templated DNA replication"/>
    <property type="evidence" value="ECO:0007669"/>
    <property type="project" value="TreeGrafter"/>
</dbReference>
<proteinExistence type="inferred from homology"/>
<dbReference type="Gene3D" id="1.20.272.10">
    <property type="match status" value="1"/>
</dbReference>
<evidence type="ECO:0000256" key="7">
    <source>
        <dbReference type="ARBA" id="ARBA00022833"/>
    </source>
</evidence>
<gene>
    <name evidence="11" type="primary">dnaX</name>
    <name evidence="13" type="ORF">A2909_00610</name>
</gene>
<dbReference type="InterPro" id="IPR003593">
    <property type="entry name" value="AAA+_ATPase"/>
</dbReference>
<feature type="non-terminal residue" evidence="13">
    <location>
        <position position="334"/>
    </location>
</feature>
<keyword evidence="9 11" id="KW-0239">DNA-directed DNA polymerase</keyword>
<organism evidence="13 14">
    <name type="scientific">Candidatus Tagabacteria bacterium RIFCSPLOWO2_01_FULL_39_11</name>
    <dbReference type="NCBI Taxonomy" id="1802295"/>
    <lineage>
        <taxon>Bacteria</taxon>
        <taxon>Candidatus Tagaibacteriota</taxon>
    </lineage>
</organism>
<evidence type="ECO:0000256" key="1">
    <source>
        <dbReference type="ARBA" id="ARBA00006360"/>
    </source>
</evidence>
<dbReference type="Proteomes" id="UP000178302">
    <property type="component" value="Unassembled WGS sequence"/>
</dbReference>
<dbReference type="GO" id="GO:0046872">
    <property type="term" value="F:metal ion binding"/>
    <property type="evidence" value="ECO:0007669"/>
    <property type="project" value="UniProtKB-KW"/>
</dbReference>
<dbReference type="PANTHER" id="PTHR11669">
    <property type="entry name" value="REPLICATION FACTOR C / DNA POLYMERASE III GAMMA-TAU SUBUNIT"/>
    <property type="match status" value="1"/>
</dbReference>
<evidence type="ECO:0000259" key="12">
    <source>
        <dbReference type="SMART" id="SM00382"/>
    </source>
</evidence>
<dbReference type="InterPro" id="IPR027417">
    <property type="entry name" value="P-loop_NTPase"/>
</dbReference>
<evidence type="ECO:0000313" key="13">
    <source>
        <dbReference type="EMBL" id="OHA13246.1"/>
    </source>
</evidence>
<evidence type="ECO:0000256" key="9">
    <source>
        <dbReference type="ARBA" id="ARBA00022932"/>
    </source>
</evidence>
<keyword evidence="5" id="KW-0479">Metal-binding</keyword>
<dbReference type="InterPro" id="IPR008921">
    <property type="entry name" value="DNA_pol3_clamp-load_cplx_C"/>
</dbReference>
<dbReference type="GO" id="GO:0003887">
    <property type="term" value="F:DNA-directed DNA polymerase activity"/>
    <property type="evidence" value="ECO:0007669"/>
    <property type="project" value="UniProtKB-KW"/>
</dbReference>
<evidence type="ECO:0000256" key="6">
    <source>
        <dbReference type="ARBA" id="ARBA00022741"/>
    </source>
</evidence>
<dbReference type="Gene3D" id="1.10.8.60">
    <property type="match status" value="1"/>
</dbReference>
<dbReference type="AlphaFoldDB" id="A0A1G2LNQ6"/>
<keyword evidence="7" id="KW-0862">Zinc</keyword>
<keyword evidence="8 11" id="KW-0067">ATP-binding</keyword>
<dbReference type="CDD" id="cd00009">
    <property type="entry name" value="AAA"/>
    <property type="match status" value="1"/>
</dbReference>
<dbReference type="NCBIfam" id="TIGR02397">
    <property type="entry name" value="dnaX_nterm"/>
    <property type="match status" value="1"/>
</dbReference>
<evidence type="ECO:0000313" key="14">
    <source>
        <dbReference type="Proteomes" id="UP000178302"/>
    </source>
</evidence>
<keyword evidence="6 11" id="KW-0547">Nucleotide-binding</keyword>
<dbReference type="InterPro" id="IPR050238">
    <property type="entry name" value="DNA_Rep/Repair_Clamp_Loader"/>
</dbReference>
<dbReference type="Pfam" id="PF22608">
    <property type="entry name" value="DNAX_ATPase_lid"/>
    <property type="match status" value="1"/>
</dbReference>
<dbReference type="Pfam" id="PF13177">
    <property type="entry name" value="DNA_pol3_delta2"/>
    <property type="match status" value="1"/>
</dbReference>
<evidence type="ECO:0000256" key="3">
    <source>
        <dbReference type="ARBA" id="ARBA00022695"/>
    </source>
</evidence>
<evidence type="ECO:0000256" key="8">
    <source>
        <dbReference type="ARBA" id="ARBA00022840"/>
    </source>
</evidence>
<dbReference type="InterPro" id="IPR045085">
    <property type="entry name" value="HLD_clamp_pol_III_gamma_tau"/>
</dbReference>
<dbReference type="SUPFAM" id="SSF48019">
    <property type="entry name" value="post-AAA+ oligomerization domain-like"/>
    <property type="match status" value="1"/>
</dbReference>
<dbReference type="SUPFAM" id="SSF52540">
    <property type="entry name" value="P-loop containing nucleoside triphosphate hydrolases"/>
    <property type="match status" value="1"/>
</dbReference>
<comment type="subunit">
    <text evidence="11">DNA polymerase III contains a core (composed of alpha, epsilon and theta chains) that associates with a tau subunit. This core dimerizes to form the POLIII' complex. PolIII' associates with the gamma complex (composed of gamma, delta, delta', psi and chi chains) and with the beta chain to form the complete DNA polymerase III complex.</text>
</comment>
<name>A0A1G2LNQ6_9BACT</name>
<dbReference type="InterPro" id="IPR012763">
    <property type="entry name" value="DNA_pol_III_sug/sutau_N"/>
</dbReference>
<dbReference type="EC" id="2.7.7.7" evidence="11"/>
<comment type="caution">
    <text evidence="13">The sequence shown here is derived from an EMBL/GenBank/DDBJ whole genome shotgun (WGS) entry which is preliminary data.</text>
</comment>
<evidence type="ECO:0000256" key="10">
    <source>
        <dbReference type="ARBA" id="ARBA00049244"/>
    </source>
</evidence>
<evidence type="ECO:0000256" key="2">
    <source>
        <dbReference type="ARBA" id="ARBA00022679"/>
    </source>
</evidence>
<dbReference type="GO" id="GO:0003677">
    <property type="term" value="F:DNA binding"/>
    <property type="evidence" value="ECO:0007669"/>
    <property type="project" value="InterPro"/>
</dbReference>
<comment type="similarity">
    <text evidence="1 11">Belongs to the DnaX/STICHEL family.</text>
</comment>
<feature type="domain" description="AAA+ ATPase" evidence="12">
    <location>
        <begin position="41"/>
        <end position="189"/>
    </location>
</feature>
<dbReference type="GO" id="GO:0005524">
    <property type="term" value="F:ATP binding"/>
    <property type="evidence" value="ECO:0007669"/>
    <property type="project" value="UniProtKB-KW"/>
</dbReference>
<dbReference type="NCBIfam" id="NF004046">
    <property type="entry name" value="PRK05563.1"/>
    <property type="match status" value="1"/>
</dbReference>
<evidence type="ECO:0000256" key="11">
    <source>
        <dbReference type="RuleBase" id="RU364063"/>
    </source>
</evidence>
<comment type="catalytic activity">
    <reaction evidence="10 11">
        <text>DNA(n) + a 2'-deoxyribonucleoside 5'-triphosphate = DNA(n+1) + diphosphate</text>
        <dbReference type="Rhea" id="RHEA:22508"/>
        <dbReference type="Rhea" id="RHEA-COMP:17339"/>
        <dbReference type="Rhea" id="RHEA-COMP:17340"/>
        <dbReference type="ChEBI" id="CHEBI:33019"/>
        <dbReference type="ChEBI" id="CHEBI:61560"/>
        <dbReference type="ChEBI" id="CHEBI:173112"/>
        <dbReference type="EC" id="2.7.7.7"/>
    </reaction>
</comment>
<dbReference type="EMBL" id="MHQZ01000039">
    <property type="protein sequence ID" value="OHA13246.1"/>
    <property type="molecule type" value="Genomic_DNA"/>
</dbReference>
<sequence>MPEKDSHIVLYRKYRPRNFSEVIGQEHITEILKNAIKLNRINHAYLFSGSRGTGKTSVARIFAKAINCGDSGAGKIAAFEPCNKCAICEEIDSGRSFDLMEIDAASNRGIDEIRALREAVRLHPLRARNKVYIIDEAHMLTKEAFNALLKTLEEPPAHVVFILATTEFEKLPETIVSRLQHFKFRKPSEYMIKKSLENIAKKEKILIDDEALNILSFFADGSFRDAHGMADQILSLNEKKLMGESVRNFFGVPSGVLVREFLSSLFEKNAENAFKTINKVYNQGLDMKMFLKLILRNLRFMLILNLAPDMEKDIEDIIGKEQLDILKAEKGKQT</sequence>
<reference evidence="13 14" key="1">
    <citation type="journal article" date="2016" name="Nat. Commun.">
        <title>Thousands of microbial genomes shed light on interconnected biogeochemical processes in an aquifer system.</title>
        <authorList>
            <person name="Anantharaman K."/>
            <person name="Brown C.T."/>
            <person name="Hug L.A."/>
            <person name="Sharon I."/>
            <person name="Castelle C.J."/>
            <person name="Probst A.J."/>
            <person name="Thomas B.C."/>
            <person name="Singh A."/>
            <person name="Wilkins M.J."/>
            <person name="Karaoz U."/>
            <person name="Brodie E.L."/>
            <person name="Williams K.H."/>
            <person name="Hubbard S.S."/>
            <person name="Banfield J.F."/>
        </authorList>
    </citation>
    <scope>NUCLEOTIDE SEQUENCE [LARGE SCALE GENOMIC DNA]</scope>
</reference>
<dbReference type="GO" id="GO:0009360">
    <property type="term" value="C:DNA polymerase III complex"/>
    <property type="evidence" value="ECO:0007669"/>
    <property type="project" value="InterPro"/>
</dbReference>
<dbReference type="Pfam" id="PF12169">
    <property type="entry name" value="DNA_pol3_gamma3"/>
    <property type="match status" value="1"/>
</dbReference>